<gene>
    <name evidence="2" type="ORF">PTTG_30481</name>
</gene>
<feature type="compositionally biased region" description="Polar residues" evidence="1">
    <location>
        <begin position="210"/>
        <end position="219"/>
    </location>
</feature>
<name>A0A180FYR4_PUCT1</name>
<reference evidence="3" key="4">
    <citation type="submission" date="2025-05" db="UniProtKB">
        <authorList>
            <consortium name="EnsemblFungi"/>
        </authorList>
    </citation>
    <scope>IDENTIFICATION</scope>
    <source>
        <strain evidence="3">isolate 1-1 / race 1 (BBBD)</strain>
    </source>
</reference>
<evidence type="ECO:0000313" key="3">
    <source>
        <dbReference type="EnsemblFungi" id="PTTG_30481-t43_1-p1"/>
    </source>
</evidence>
<reference evidence="3 4" key="3">
    <citation type="journal article" date="2017" name="G3 (Bethesda)">
        <title>Comparative analysis highlights variable genome content of wheat rusts and divergence of the mating loci.</title>
        <authorList>
            <person name="Cuomo C.A."/>
            <person name="Bakkeren G."/>
            <person name="Khalil H.B."/>
            <person name="Panwar V."/>
            <person name="Joly D."/>
            <person name="Linning R."/>
            <person name="Sakthikumar S."/>
            <person name="Song X."/>
            <person name="Adiconis X."/>
            <person name="Fan L."/>
            <person name="Goldberg J.M."/>
            <person name="Levin J.Z."/>
            <person name="Young S."/>
            <person name="Zeng Q."/>
            <person name="Anikster Y."/>
            <person name="Bruce M."/>
            <person name="Wang M."/>
            <person name="Yin C."/>
            <person name="McCallum B."/>
            <person name="Szabo L.J."/>
            <person name="Hulbert S."/>
            <person name="Chen X."/>
            <person name="Fellers J.P."/>
        </authorList>
    </citation>
    <scope>NUCLEOTIDE SEQUENCE</scope>
    <source>
        <strain evidence="3">isolate 1-1 / race 1 (BBBD)</strain>
        <strain evidence="4">Isolate 1-1 / race 1 (BBBD)</strain>
    </source>
</reference>
<reference evidence="2" key="1">
    <citation type="submission" date="2009-11" db="EMBL/GenBank/DDBJ databases">
        <authorList>
            <consortium name="The Broad Institute Genome Sequencing Platform"/>
            <person name="Ward D."/>
            <person name="Feldgarden M."/>
            <person name="Earl A."/>
            <person name="Young S.K."/>
            <person name="Zeng Q."/>
            <person name="Koehrsen M."/>
            <person name="Alvarado L."/>
            <person name="Berlin A."/>
            <person name="Bochicchio J."/>
            <person name="Borenstein D."/>
            <person name="Chapman S.B."/>
            <person name="Chen Z."/>
            <person name="Engels R."/>
            <person name="Freedman E."/>
            <person name="Gellesch M."/>
            <person name="Goldberg J."/>
            <person name="Griggs A."/>
            <person name="Gujja S."/>
            <person name="Heilman E."/>
            <person name="Heiman D."/>
            <person name="Hepburn T."/>
            <person name="Howarth C."/>
            <person name="Jen D."/>
            <person name="Larson L."/>
            <person name="Lewis B."/>
            <person name="Mehta T."/>
            <person name="Park D."/>
            <person name="Pearson M."/>
            <person name="Roberts A."/>
            <person name="Saif S."/>
            <person name="Shea T."/>
            <person name="Shenoy N."/>
            <person name="Sisk P."/>
            <person name="Stolte C."/>
            <person name="Sykes S."/>
            <person name="Thomson T."/>
            <person name="Walk T."/>
            <person name="White J."/>
            <person name="Yandava C."/>
            <person name="Izard J."/>
            <person name="Baranova O.V."/>
            <person name="Blanton J.M."/>
            <person name="Tanner A.C."/>
            <person name="Dewhirst F.E."/>
            <person name="Haas B."/>
            <person name="Nusbaum C."/>
            <person name="Birren B."/>
        </authorList>
    </citation>
    <scope>NUCLEOTIDE SEQUENCE [LARGE SCALE GENOMIC DNA]</scope>
    <source>
        <strain evidence="2">1-1 BBBD Race 1</strain>
    </source>
</reference>
<organism evidence="2">
    <name type="scientific">Puccinia triticina (isolate 1-1 / race 1 (BBBD))</name>
    <name type="common">Brown leaf rust fungus</name>
    <dbReference type="NCBI Taxonomy" id="630390"/>
    <lineage>
        <taxon>Eukaryota</taxon>
        <taxon>Fungi</taxon>
        <taxon>Dikarya</taxon>
        <taxon>Basidiomycota</taxon>
        <taxon>Pucciniomycotina</taxon>
        <taxon>Pucciniomycetes</taxon>
        <taxon>Pucciniales</taxon>
        <taxon>Pucciniaceae</taxon>
        <taxon>Puccinia</taxon>
    </lineage>
</organism>
<feature type="non-terminal residue" evidence="2">
    <location>
        <position position="371"/>
    </location>
</feature>
<evidence type="ECO:0000313" key="2">
    <source>
        <dbReference type="EMBL" id="OAV85497.1"/>
    </source>
</evidence>
<keyword evidence="4" id="KW-1185">Reference proteome</keyword>
<proteinExistence type="predicted"/>
<evidence type="ECO:0000256" key="1">
    <source>
        <dbReference type="SAM" id="MobiDB-lite"/>
    </source>
</evidence>
<dbReference type="EnsemblFungi" id="PTTG_30481-t43_1">
    <property type="protein sequence ID" value="PTTG_30481-t43_1-p1"/>
    <property type="gene ID" value="PTTG_30481"/>
</dbReference>
<sequence length="371" mass="40790">MADIDGDSIDSSLGGKPMMKVPKLSGENFEIWEKKIRMVLAEYNLENYIDNPPLPNMTCKAKVKAQKAANLLCANLTDGVFNTIVKKENSSNPYELWQMFKAVYASDSILASYEVWGKWEDTQFHDDMAAYITGIEECLAKFDSLGMIVPDFVICCSIISRITKKRPFFMQSLFGDLNSLGKPKFVINRLRQVGRFERTNKRKAPDAGAGSNSTSTALATNADHRKKKTYVAITCPGKKHNPAASHAEEDCWTLHPNLFKEHLEKNKKAKREKENGSSYHTTVGGPGLEADGNNIQPSFSYLSNSGGPQSQTTILDSGASNHMLTSLAYFEETNPVCIDIATGSGARELVAMARGNARLLLASGGTLTLKD</sequence>
<feature type="region of interest" description="Disordered" evidence="1">
    <location>
        <begin position="197"/>
        <end position="221"/>
    </location>
</feature>
<feature type="compositionally biased region" description="Basic and acidic residues" evidence="1">
    <location>
        <begin position="266"/>
        <end position="275"/>
    </location>
</feature>
<dbReference type="OrthoDB" id="7691805at2759"/>
<reference evidence="2" key="2">
    <citation type="submission" date="2016-05" db="EMBL/GenBank/DDBJ databases">
        <title>Comparative analysis highlights variable genome content of wheat rusts and divergence of the mating loci.</title>
        <authorList>
            <person name="Cuomo C.A."/>
            <person name="Bakkeren G."/>
            <person name="Szabo L."/>
            <person name="Khalil H."/>
            <person name="Joly D."/>
            <person name="Goldberg J."/>
            <person name="Young S."/>
            <person name="Zeng Q."/>
            <person name="Fellers J."/>
        </authorList>
    </citation>
    <scope>NUCLEOTIDE SEQUENCE [LARGE SCALE GENOMIC DNA]</scope>
    <source>
        <strain evidence="2">1-1 BBBD Race 1</strain>
    </source>
</reference>
<dbReference type="Proteomes" id="UP000005240">
    <property type="component" value="Unassembled WGS sequence"/>
</dbReference>
<feature type="region of interest" description="Disordered" evidence="1">
    <location>
        <begin position="266"/>
        <end position="289"/>
    </location>
</feature>
<evidence type="ECO:0008006" key="5">
    <source>
        <dbReference type="Google" id="ProtNLM"/>
    </source>
</evidence>
<accession>A0A180FYR4</accession>
<evidence type="ECO:0000313" key="4">
    <source>
        <dbReference type="Proteomes" id="UP000005240"/>
    </source>
</evidence>
<protein>
    <recommendedName>
        <fullName evidence="5">DUF4219 domain-containing protein</fullName>
    </recommendedName>
</protein>
<dbReference type="EMBL" id="ADAS02004050">
    <property type="protein sequence ID" value="OAV85497.1"/>
    <property type="molecule type" value="Genomic_DNA"/>
</dbReference>
<dbReference type="VEuPathDB" id="FungiDB:PTTG_30481"/>
<dbReference type="AlphaFoldDB" id="A0A180FYR4"/>